<dbReference type="EMBL" id="PXOH01000003">
    <property type="protein sequence ID" value="PSF38619.1"/>
    <property type="molecule type" value="Genomic_DNA"/>
</dbReference>
<feature type="compositionally biased region" description="Basic and acidic residues" evidence="1">
    <location>
        <begin position="79"/>
        <end position="88"/>
    </location>
</feature>
<evidence type="ECO:0000256" key="1">
    <source>
        <dbReference type="SAM" id="MobiDB-lite"/>
    </source>
</evidence>
<sequence>MLNEFRNRYPNGSLISELLEIAHGKYIVRVSVHIEGVTVATGLAAADTIEVAEDQARVRAIALLNLEPLNISETPATNAKERNSKKTETVITSKTTVKKTQREPDNEKAKPAIVLTIEEPEEKAKPPIVLTIEEPDEPISEPEEQDLTLETKETFSDTFEPEDEETPVFEEETTPLILETEEITTQSPEPSKKPYNEPMDYTEVIDRTSVEMKRLGWTNDQGKEYLISTYGKRSRQLLDDQQLIEFLQYLESLPTP</sequence>
<name>A0A2T1M1M6_9CHRO</name>
<proteinExistence type="predicted"/>
<dbReference type="OrthoDB" id="482635at2"/>
<protein>
    <submittedName>
        <fullName evidence="2">Uncharacterized protein</fullName>
    </submittedName>
</protein>
<accession>A0A2T1M1M6</accession>
<dbReference type="AlphaFoldDB" id="A0A2T1M1M6"/>
<dbReference type="Proteomes" id="UP000239001">
    <property type="component" value="Unassembled WGS sequence"/>
</dbReference>
<evidence type="ECO:0000313" key="3">
    <source>
        <dbReference type="Proteomes" id="UP000239001"/>
    </source>
</evidence>
<reference evidence="2 3" key="1">
    <citation type="submission" date="2018-03" db="EMBL/GenBank/DDBJ databases">
        <title>The ancient ancestry and fast evolution of plastids.</title>
        <authorList>
            <person name="Moore K.R."/>
            <person name="Magnabosco C."/>
            <person name="Momper L."/>
            <person name="Gold D.A."/>
            <person name="Bosak T."/>
            <person name="Fournier G.P."/>
        </authorList>
    </citation>
    <scope>NUCLEOTIDE SEQUENCE [LARGE SCALE GENOMIC DNA]</scope>
    <source>
        <strain evidence="2 3">CCALA 016</strain>
    </source>
</reference>
<gene>
    <name evidence="2" type="ORF">C7H19_03690</name>
</gene>
<keyword evidence="3" id="KW-1185">Reference proteome</keyword>
<dbReference type="RefSeq" id="WP_106455542.1">
    <property type="nucleotide sequence ID" value="NZ_PXOH01000003.1"/>
</dbReference>
<organism evidence="2 3">
    <name type="scientific">Aphanothece hegewaldii CCALA 016</name>
    <dbReference type="NCBI Taxonomy" id="2107694"/>
    <lineage>
        <taxon>Bacteria</taxon>
        <taxon>Bacillati</taxon>
        <taxon>Cyanobacteriota</taxon>
        <taxon>Cyanophyceae</taxon>
        <taxon>Oscillatoriophycideae</taxon>
        <taxon>Chroococcales</taxon>
        <taxon>Aphanothecaceae</taxon>
        <taxon>Aphanothece</taxon>
    </lineage>
</organism>
<feature type="region of interest" description="Disordered" evidence="1">
    <location>
        <begin position="74"/>
        <end position="108"/>
    </location>
</feature>
<comment type="caution">
    <text evidence="2">The sequence shown here is derived from an EMBL/GenBank/DDBJ whole genome shotgun (WGS) entry which is preliminary data.</text>
</comment>
<evidence type="ECO:0000313" key="2">
    <source>
        <dbReference type="EMBL" id="PSF38619.1"/>
    </source>
</evidence>
<reference evidence="2 3" key="2">
    <citation type="submission" date="2018-03" db="EMBL/GenBank/DDBJ databases">
        <authorList>
            <person name="Keele B.F."/>
        </authorList>
    </citation>
    <scope>NUCLEOTIDE SEQUENCE [LARGE SCALE GENOMIC DNA]</scope>
    <source>
        <strain evidence="2 3">CCALA 016</strain>
    </source>
</reference>